<feature type="compositionally biased region" description="Basic and acidic residues" evidence="1">
    <location>
        <begin position="40"/>
        <end position="55"/>
    </location>
</feature>
<dbReference type="PROSITE" id="PS50191">
    <property type="entry name" value="CRAL_TRIO"/>
    <property type="match status" value="1"/>
</dbReference>
<dbReference type="EMBL" id="JALJOU010000007">
    <property type="protein sequence ID" value="KAK9842597.1"/>
    <property type="molecule type" value="Genomic_DNA"/>
</dbReference>
<organism evidence="4 5">
    <name type="scientific">Elliptochloris bilobata</name>
    <dbReference type="NCBI Taxonomy" id="381761"/>
    <lineage>
        <taxon>Eukaryota</taxon>
        <taxon>Viridiplantae</taxon>
        <taxon>Chlorophyta</taxon>
        <taxon>core chlorophytes</taxon>
        <taxon>Trebouxiophyceae</taxon>
        <taxon>Trebouxiophyceae incertae sedis</taxon>
        <taxon>Elliptochloris clade</taxon>
        <taxon>Elliptochloris</taxon>
    </lineage>
</organism>
<dbReference type="InterPro" id="IPR001251">
    <property type="entry name" value="CRAL-TRIO_dom"/>
</dbReference>
<reference evidence="4 5" key="1">
    <citation type="journal article" date="2024" name="Nat. Commun.">
        <title>Phylogenomics reveals the evolutionary origins of lichenization in chlorophyte algae.</title>
        <authorList>
            <person name="Puginier C."/>
            <person name="Libourel C."/>
            <person name="Otte J."/>
            <person name="Skaloud P."/>
            <person name="Haon M."/>
            <person name="Grisel S."/>
            <person name="Petersen M."/>
            <person name="Berrin J.G."/>
            <person name="Delaux P.M."/>
            <person name="Dal Grande F."/>
            <person name="Keller J."/>
        </authorList>
    </citation>
    <scope>NUCLEOTIDE SEQUENCE [LARGE SCALE GENOMIC DNA]</scope>
    <source>
        <strain evidence="4 5">SAG 245.80</strain>
    </source>
</reference>
<feature type="region of interest" description="Disordered" evidence="1">
    <location>
        <begin position="766"/>
        <end position="802"/>
    </location>
</feature>
<keyword evidence="2" id="KW-1133">Transmembrane helix</keyword>
<evidence type="ECO:0000313" key="4">
    <source>
        <dbReference type="EMBL" id="KAK9842597.1"/>
    </source>
</evidence>
<feature type="domain" description="CRAL-TRIO" evidence="3">
    <location>
        <begin position="501"/>
        <end position="658"/>
    </location>
</feature>
<feature type="transmembrane region" description="Helical" evidence="2">
    <location>
        <begin position="819"/>
        <end position="838"/>
    </location>
</feature>
<keyword evidence="2" id="KW-0472">Membrane</keyword>
<feature type="compositionally biased region" description="Basic and acidic residues" evidence="1">
    <location>
        <begin position="63"/>
        <end position="170"/>
    </location>
</feature>
<evidence type="ECO:0000256" key="1">
    <source>
        <dbReference type="SAM" id="MobiDB-lite"/>
    </source>
</evidence>
<dbReference type="AlphaFoldDB" id="A0AAW1SAD5"/>
<comment type="caution">
    <text evidence="4">The sequence shown here is derived from an EMBL/GenBank/DDBJ whole genome shotgun (WGS) entry which is preliminary data.</text>
</comment>
<dbReference type="PANTHER" id="PTHR47041:SF5">
    <property type="entry name" value="SEC14 CYTOSOLIC FACTOR FAMILY PROTEIN"/>
    <property type="match status" value="1"/>
</dbReference>
<proteinExistence type="predicted"/>
<keyword evidence="5" id="KW-1185">Reference proteome</keyword>
<keyword evidence="2" id="KW-0812">Transmembrane</keyword>
<protein>
    <recommendedName>
        <fullName evidence="3">CRAL-TRIO domain-containing protein</fullName>
    </recommendedName>
</protein>
<gene>
    <name evidence="4" type="ORF">WJX81_008150</name>
</gene>
<dbReference type="Pfam" id="PF00650">
    <property type="entry name" value="CRAL_TRIO"/>
    <property type="match status" value="1"/>
</dbReference>
<dbReference type="Proteomes" id="UP001445335">
    <property type="component" value="Unassembled WGS sequence"/>
</dbReference>
<feature type="region of interest" description="Disordered" evidence="1">
    <location>
        <begin position="386"/>
        <end position="409"/>
    </location>
</feature>
<dbReference type="InterPro" id="IPR036865">
    <property type="entry name" value="CRAL-TRIO_dom_sf"/>
</dbReference>
<dbReference type="SUPFAM" id="SSF52087">
    <property type="entry name" value="CRAL/TRIO domain"/>
    <property type="match status" value="1"/>
</dbReference>
<feature type="region of interest" description="Disordered" evidence="1">
    <location>
        <begin position="18"/>
        <end position="221"/>
    </location>
</feature>
<dbReference type="Gene3D" id="3.40.525.10">
    <property type="entry name" value="CRAL-TRIO lipid binding domain"/>
    <property type="match status" value="1"/>
</dbReference>
<dbReference type="PANTHER" id="PTHR47041">
    <property type="entry name" value="SEC14 CYTOSOLIC FACTOR FAMILY PROTEIN / PHOSPHOGLYCERIDE TRANSFER FAMILY PROTEIN"/>
    <property type="match status" value="1"/>
</dbReference>
<evidence type="ECO:0000256" key="2">
    <source>
        <dbReference type="SAM" id="Phobius"/>
    </source>
</evidence>
<feature type="region of interest" description="Disordered" evidence="1">
    <location>
        <begin position="718"/>
        <end position="749"/>
    </location>
</feature>
<sequence length="847" mass="90843">MREPGSNALLTQLSELAQRLAGDGKGQEAPNPEAPNRWQRLTERFRPREGAEERASAVAAAAEAEREERAKAEREEAVRQKRHEEEKRKKVEREARERDEKEERSRDRARREAASEEREEEKKKHKEEEKRQREEEDEARRARKAQEKAARQAAREERRAQERAERQTRGEDEDDEPVARIVAYSDSEGEEDEPLFGAKKPPRGKAADAHGAAAGGEGGAGEGVVATVTLQPGEPPRRRWYQRSPASEVLAVGSGGRVRRAAAAARRCGAAQLAAAREAASWGLLLQMLLLALLHRWRPRAARRLELLALALPLPDALARLAGRDPVLDWLPARAQEAAAAVAGLAAPALLLQAVQRAAAALHPWPPKRVKRSISQSVLTLRAASHDEPLPPAPPPSGAGGGPPLAAQQMPTHAPAIAEMKRMLVARGVRLPQPRFDATDAELLRYADDGGLLNAVCPEERAVAIETGAQRVAATLRWLHRRRFMSPQQLQRFASVVQWQGSDAAGHPVLLVRLSRACDEFDGKAAAACAEAIISHVDRATRERLDNARGPDQLVVVLDARDASTLQVTRKVTLFKDTAVALNQHYPGRLHQLFLVGLPPSLGWVLAAVRPALHTATAAKIQQCFASDACLPPQLRRTGPNPNPALPLGMPASAASARASAASASASLAVDARSGMAPAAKGPALDAATVNGFLAPAPAAPGEPPVLPAVRLGRPGELKKRVTIPDSPVTAASGRKRPNSARAVLRGAAREPGALRPSLKRILSESALAGGPRGPSLAPSRLRRAPRSHPLPRLASDASLDSLSGDTPRAGLQASAASAALSTMLLLTILLAVLQQYVMQLRVAGMA</sequence>
<name>A0AAW1SAD5_9CHLO</name>
<evidence type="ECO:0000259" key="3">
    <source>
        <dbReference type="PROSITE" id="PS50191"/>
    </source>
</evidence>
<accession>A0AAW1SAD5</accession>
<evidence type="ECO:0000313" key="5">
    <source>
        <dbReference type="Proteomes" id="UP001445335"/>
    </source>
</evidence>
<dbReference type="CDD" id="cd00170">
    <property type="entry name" value="SEC14"/>
    <property type="match status" value="1"/>
</dbReference>